<accession>A0A820MLU2</accession>
<protein>
    <submittedName>
        <fullName evidence="1">Uncharacterized protein</fullName>
    </submittedName>
</protein>
<gene>
    <name evidence="1" type="ORF">KXQ929_LOCUS49646</name>
</gene>
<proteinExistence type="predicted"/>
<comment type="caution">
    <text evidence="1">The sequence shown here is derived from an EMBL/GenBank/DDBJ whole genome shotgun (WGS) entry which is preliminary data.</text>
</comment>
<sequence>MATNKFDSTKIFEPVFDLPMTAVANRRMNMQRMQNVLLIWLDNNIDDNDIDCRNTIKQLKRVVNNVNTFTDGDQCVEFIQTITNNKVCMIVSDSLGQYIVPHVHDMSQMDSIFIFSNNQDLHKQWTKEWPKIKGIFKDITS</sequence>
<name>A0A820MLU2_9BILA</name>
<dbReference type="AlphaFoldDB" id="A0A820MLU2"/>
<dbReference type="EMBL" id="CAJOBB010021450">
    <property type="protein sequence ID" value="CAF4376277.1"/>
    <property type="molecule type" value="Genomic_DNA"/>
</dbReference>
<reference evidence="1" key="1">
    <citation type="submission" date="2021-02" db="EMBL/GenBank/DDBJ databases">
        <authorList>
            <person name="Nowell W R."/>
        </authorList>
    </citation>
    <scope>NUCLEOTIDE SEQUENCE</scope>
</reference>
<dbReference type="Proteomes" id="UP000663868">
    <property type="component" value="Unassembled WGS sequence"/>
</dbReference>
<evidence type="ECO:0000313" key="1">
    <source>
        <dbReference type="EMBL" id="CAF4376277.1"/>
    </source>
</evidence>
<feature type="non-terminal residue" evidence="1">
    <location>
        <position position="141"/>
    </location>
</feature>
<organism evidence="1 2">
    <name type="scientific">Adineta steineri</name>
    <dbReference type="NCBI Taxonomy" id="433720"/>
    <lineage>
        <taxon>Eukaryota</taxon>
        <taxon>Metazoa</taxon>
        <taxon>Spiralia</taxon>
        <taxon>Gnathifera</taxon>
        <taxon>Rotifera</taxon>
        <taxon>Eurotatoria</taxon>
        <taxon>Bdelloidea</taxon>
        <taxon>Adinetida</taxon>
        <taxon>Adinetidae</taxon>
        <taxon>Adineta</taxon>
    </lineage>
</organism>
<evidence type="ECO:0000313" key="2">
    <source>
        <dbReference type="Proteomes" id="UP000663868"/>
    </source>
</evidence>